<organism evidence="2 3">
    <name type="scientific">Blepharisma stoltei</name>
    <dbReference type="NCBI Taxonomy" id="1481888"/>
    <lineage>
        <taxon>Eukaryota</taxon>
        <taxon>Sar</taxon>
        <taxon>Alveolata</taxon>
        <taxon>Ciliophora</taxon>
        <taxon>Postciliodesmatophora</taxon>
        <taxon>Heterotrichea</taxon>
        <taxon>Heterotrichida</taxon>
        <taxon>Blepharismidae</taxon>
        <taxon>Blepharisma</taxon>
    </lineage>
</organism>
<evidence type="ECO:0000313" key="3">
    <source>
        <dbReference type="Proteomes" id="UP001162131"/>
    </source>
</evidence>
<evidence type="ECO:0000313" key="2">
    <source>
        <dbReference type="EMBL" id="CAG9325569.1"/>
    </source>
</evidence>
<protein>
    <submittedName>
        <fullName evidence="2">Uncharacterized protein</fullName>
    </submittedName>
</protein>
<keyword evidence="1" id="KW-0812">Transmembrane</keyword>
<feature type="transmembrane region" description="Helical" evidence="1">
    <location>
        <begin position="256"/>
        <end position="274"/>
    </location>
</feature>
<keyword evidence="1" id="KW-1133">Transmembrane helix</keyword>
<keyword evidence="1" id="KW-0472">Membrane</keyword>
<dbReference type="Proteomes" id="UP001162131">
    <property type="component" value="Unassembled WGS sequence"/>
</dbReference>
<evidence type="ECO:0000256" key="1">
    <source>
        <dbReference type="SAM" id="Phobius"/>
    </source>
</evidence>
<dbReference type="AlphaFoldDB" id="A0AAU9JH25"/>
<proteinExistence type="predicted"/>
<gene>
    <name evidence="2" type="ORF">BSTOLATCC_MIC38819</name>
</gene>
<accession>A0AAU9JH25</accession>
<keyword evidence="3" id="KW-1185">Reference proteome</keyword>
<name>A0AAU9JH25_9CILI</name>
<dbReference type="EMBL" id="CAJZBQ010000038">
    <property type="protein sequence ID" value="CAG9325569.1"/>
    <property type="molecule type" value="Genomic_DNA"/>
</dbReference>
<sequence length="278" mass="32720">MTYYNRISSLGNRTDFHNCLIEDEIIHGDEIHSIRSVLREDFYQTFLFVYLESSFIYSKSDIGLFEKLIYSQQAHPSFQNSYESSLEIVRRLKSEGIDYLDNASTDPNFIKVFQDLSLCFSPFDSAESYLRKVSEKLWVSIYIRKENGQIFKIIKKGCEFSISIYVYNGSCYFLYPIQTSANDYFFQENFPRKIFASCGDGFDEEHFKKFITLCPKGHNLYSVEIELLNRNELKDPIWNNNHHEEEQKWYFEVGKVIIEASILAGIVAVFYFAWKGKN</sequence>
<comment type="caution">
    <text evidence="2">The sequence shown here is derived from an EMBL/GenBank/DDBJ whole genome shotgun (WGS) entry which is preliminary data.</text>
</comment>
<reference evidence="2" key="1">
    <citation type="submission" date="2021-09" db="EMBL/GenBank/DDBJ databases">
        <authorList>
            <consortium name="AG Swart"/>
            <person name="Singh M."/>
            <person name="Singh A."/>
            <person name="Seah K."/>
            <person name="Emmerich C."/>
        </authorList>
    </citation>
    <scope>NUCLEOTIDE SEQUENCE</scope>
    <source>
        <strain evidence="2">ATCC30299</strain>
    </source>
</reference>